<evidence type="ECO:0000256" key="1">
    <source>
        <dbReference type="SAM" id="MobiDB-lite"/>
    </source>
</evidence>
<dbReference type="EMBL" id="LUGG01000007">
    <property type="protein sequence ID" value="OBZ72927.1"/>
    <property type="molecule type" value="Genomic_DNA"/>
</dbReference>
<evidence type="ECO:0000256" key="2">
    <source>
        <dbReference type="SAM" id="Phobius"/>
    </source>
</evidence>
<dbReference type="OrthoDB" id="3199651at2759"/>
<reference evidence="3 4" key="1">
    <citation type="submission" date="2016-03" db="EMBL/GenBank/DDBJ databases">
        <title>Whole genome sequencing of Grifola frondosa 9006-11.</title>
        <authorList>
            <person name="Min B."/>
            <person name="Park H."/>
            <person name="Kim J.-G."/>
            <person name="Cho H."/>
            <person name="Oh Y.-L."/>
            <person name="Kong W.-S."/>
            <person name="Choi I.-G."/>
        </authorList>
    </citation>
    <scope>NUCLEOTIDE SEQUENCE [LARGE SCALE GENOMIC DNA]</scope>
    <source>
        <strain evidence="3 4">9006-11</strain>
    </source>
</reference>
<accession>A0A1C7M8M5</accession>
<gene>
    <name evidence="3" type="ORF">A0H81_07188</name>
</gene>
<sequence>MTHPFTRNARPFRRDLPPPRNRKPMRPVSPPFSKMPLHRFNYYIAVLAVLLAAFYAYRMLQWKADEAPSAAEWRQPGQWTAARGGEPTVEDRINELASALGVPSKELASAIAAAVREYVPPASLSSVAAHQTGSAVQFLMDPSGAAASKADQTPVAGATRGIASVFEAR</sequence>
<evidence type="ECO:0000313" key="4">
    <source>
        <dbReference type="Proteomes" id="UP000092993"/>
    </source>
</evidence>
<keyword evidence="2" id="KW-0472">Membrane</keyword>
<keyword evidence="4" id="KW-1185">Reference proteome</keyword>
<comment type="caution">
    <text evidence="3">The sequence shown here is derived from an EMBL/GenBank/DDBJ whole genome shotgun (WGS) entry which is preliminary data.</text>
</comment>
<evidence type="ECO:0000313" key="3">
    <source>
        <dbReference type="EMBL" id="OBZ72927.1"/>
    </source>
</evidence>
<proteinExistence type="predicted"/>
<feature type="transmembrane region" description="Helical" evidence="2">
    <location>
        <begin position="40"/>
        <end position="57"/>
    </location>
</feature>
<dbReference type="Proteomes" id="UP000092993">
    <property type="component" value="Unassembled WGS sequence"/>
</dbReference>
<organism evidence="3 4">
    <name type="scientific">Grifola frondosa</name>
    <name type="common">Maitake</name>
    <name type="synonym">Polyporus frondosus</name>
    <dbReference type="NCBI Taxonomy" id="5627"/>
    <lineage>
        <taxon>Eukaryota</taxon>
        <taxon>Fungi</taxon>
        <taxon>Dikarya</taxon>
        <taxon>Basidiomycota</taxon>
        <taxon>Agaricomycotina</taxon>
        <taxon>Agaricomycetes</taxon>
        <taxon>Polyporales</taxon>
        <taxon>Grifolaceae</taxon>
        <taxon>Grifola</taxon>
    </lineage>
</organism>
<dbReference type="AlphaFoldDB" id="A0A1C7M8M5"/>
<dbReference type="STRING" id="5627.A0A1C7M8M5"/>
<dbReference type="OMA" id="KSEVGGW"/>
<keyword evidence="2" id="KW-0812">Transmembrane</keyword>
<keyword evidence="2" id="KW-1133">Transmembrane helix</keyword>
<protein>
    <submittedName>
        <fullName evidence="3">Uncharacterized protein</fullName>
    </submittedName>
</protein>
<feature type="region of interest" description="Disordered" evidence="1">
    <location>
        <begin position="1"/>
        <end position="29"/>
    </location>
</feature>
<name>A0A1C7M8M5_GRIFR</name>